<evidence type="ECO:0000313" key="3">
    <source>
        <dbReference type="RefSeq" id="XP_054839481.1"/>
    </source>
</evidence>
<keyword evidence="2" id="KW-1185">Reference proteome</keyword>
<name>A0AA97JJQ5_EUBMA</name>
<dbReference type="Proteomes" id="UP001190640">
    <property type="component" value="Chromosome 6"/>
</dbReference>
<proteinExistence type="predicted"/>
<feature type="compositionally biased region" description="Basic and acidic residues" evidence="1">
    <location>
        <begin position="194"/>
        <end position="212"/>
    </location>
</feature>
<sequence length="375" mass="42347">MEYFPISVQLYVRQECNSDGYMKKSSPHQQQMETEESTKEEMEKLKGPVITTSKGKNITLAGKLKHLALNIPLRFSVQALKLHSKNSARFGSLSHHSFFSRHNPHPHRVTHIQGLNGAPVCIVNDEGSEQTMLPPHPMIKSQFPTSVLGGPGVQMPIGDPQPIPVPRLSIGSLSDAWRDELRELTARARAASFTEKKETTQKPERKTQYSEETGRLIPPSFRAATRHSSRQVLQNNTKNKDKDPLFSFQYLELIILELLCQILQTDSLTAVQQWLLTTGQKEKNLVTGLLQIATANLHLEAQDLPSGMEGRFPSQFSQSGPGFVFRQHRRNHLTRLPVTKQKQEPTPEEERPVHIGTAEVLQFHLSLDEKQNQPD</sequence>
<dbReference type="PANTHER" id="PTHR33772:SF3">
    <property type="entry name" value="PROTEIN TBATA"/>
    <property type="match status" value="1"/>
</dbReference>
<dbReference type="RefSeq" id="XP_054839483.1">
    <property type="nucleotide sequence ID" value="XM_054983508.1"/>
</dbReference>
<dbReference type="GeneID" id="129332409"/>
<dbReference type="AlphaFoldDB" id="A0AA97JJQ5"/>
<dbReference type="RefSeq" id="XP_054839481.1">
    <property type="nucleotide sequence ID" value="XM_054983506.1"/>
</dbReference>
<protein>
    <submittedName>
        <fullName evidence="3 4">Protein TBATA</fullName>
    </submittedName>
</protein>
<feature type="region of interest" description="Disordered" evidence="1">
    <location>
        <begin position="191"/>
        <end position="212"/>
    </location>
</feature>
<gene>
    <name evidence="3 4" type="primary">TBATA</name>
</gene>
<dbReference type="Pfam" id="PF15256">
    <property type="entry name" value="SPATIAL"/>
    <property type="match status" value="1"/>
</dbReference>
<accession>A0AA97JJQ5</accession>
<evidence type="ECO:0000313" key="4">
    <source>
        <dbReference type="RefSeq" id="XP_054839483.1"/>
    </source>
</evidence>
<dbReference type="CTD" id="219793"/>
<dbReference type="InterPro" id="IPR037394">
    <property type="entry name" value="TBATA-like"/>
</dbReference>
<reference evidence="3 4" key="1">
    <citation type="submission" date="2025-04" db="UniProtKB">
        <authorList>
            <consortium name="RefSeq"/>
        </authorList>
    </citation>
    <scope>IDENTIFICATION</scope>
    <source>
        <tissue evidence="3 4">Blood</tissue>
    </source>
</reference>
<dbReference type="KEGG" id="emc:129332409"/>
<evidence type="ECO:0000313" key="2">
    <source>
        <dbReference type="Proteomes" id="UP001190640"/>
    </source>
</evidence>
<feature type="region of interest" description="Disordered" evidence="1">
    <location>
        <begin position="20"/>
        <end position="42"/>
    </location>
</feature>
<organism evidence="2 4">
    <name type="scientific">Eublepharis macularius</name>
    <name type="common">Leopard gecko</name>
    <name type="synonym">Cyrtodactylus macularius</name>
    <dbReference type="NCBI Taxonomy" id="481883"/>
    <lineage>
        <taxon>Eukaryota</taxon>
        <taxon>Metazoa</taxon>
        <taxon>Chordata</taxon>
        <taxon>Craniata</taxon>
        <taxon>Vertebrata</taxon>
        <taxon>Euteleostomi</taxon>
        <taxon>Lepidosauria</taxon>
        <taxon>Squamata</taxon>
        <taxon>Bifurcata</taxon>
        <taxon>Gekkota</taxon>
        <taxon>Eublepharidae</taxon>
        <taxon>Eublepharinae</taxon>
        <taxon>Eublepharis</taxon>
    </lineage>
</organism>
<dbReference type="PANTHER" id="PTHR33772">
    <property type="entry name" value="THYMUS, BRAIN AND TESTES-ASSOCIATED"/>
    <property type="match status" value="1"/>
</dbReference>
<evidence type="ECO:0000256" key="1">
    <source>
        <dbReference type="SAM" id="MobiDB-lite"/>
    </source>
</evidence>